<accession>A0AAN7NT42</accession>
<evidence type="ECO:0000313" key="2">
    <source>
        <dbReference type="Proteomes" id="UP001333110"/>
    </source>
</evidence>
<comment type="caution">
    <text evidence="1">The sequence shown here is derived from an EMBL/GenBank/DDBJ whole genome shotgun (WGS) entry which is preliminary data.</text>
</comment>
<name>A0AAN7NT42_MYCAM</name>
<keyword evidence="2" id="KW-1185">Reference proteome</keyword>
<organism evidence="1 2">
    <name type="scientific">Mycteria americana</name>
    <name type="common">Wood stork</name>
    <dbReference type="NCBI Taxonomy" id="33587"/>
    <lineage>
        <taxon>Eukaryota</taxon>
        <taxon>Metazoa</taxon>
        <taxon>Chordata</taxon>
        <taxon>Craniata</taxon>
        <taxon>Vertebrata</taxon>
        <taxon>Euteleostomi</taxon>
        <taxon>Archelosauria</taxon>
        <taxon>Archosauria</taxon>
        <taxon>Dinosauria</taxon>
        <taxon>Saurischia</taxon>
        <taxon>Theropoda</taxon>
        <taxon>Coelurosauria</taxon>
        <taxon>Aves</taxon>
        <taxon>Neognathae</taxon>
        <taxon>Neoaves</taxon>
        <taxon>Aequornithes</taxon>
        <taxon>Ciconiiformes</taxon>
        <taxon>Ciconiidae</taxon>
        <taxon>Mycteria</taxon>
    </lineage>
</organism>
<evidence type="ECO:0000313" key="1">
    <source>
        <dbReference type="EMBL" id="KAK4832948.1"/>
    </source>
</evidence>
<dbReference type="Proteomes" id="UP001333110">
    <property type="component" value="Unassembled WGS sequence"/>
</dbReference>
<dbReference type="AlphaFoldDB" id="A0AAN7NT42"/>
<proteinExistence type="predicted"/>
<sequence>MPEMTVEENNLNEGSRDEWEEKENILNLVSEVQFILHTAVVLGLSCRRGQLLTMQTYPHVPERALLKSNGTVYEQQMQLILFYFYSGETGSLDGKCYTAFCFFYGLQCKQTHPSNSTSGTTLSTELDCGKLIREERGIRTQPSIHTV</sequence>
<protein>
    <submittedName>
        <fullName evidence="1">Uncharacterized protein</fullName>
    </submittedName>
</protein>
<gene>
    <name evidence="1" type="ORF">QYF61_026604</name>
</gene>
<dbReference type="EMBL" id="JAUNZN010000001">
    <property type="protein sequence ID" value="KAK4832948.1"/>
    <property type="molecule type" value="Genomic_DNA"/>
</dbReference>
<reference evidence="1 2" key="1">
    <citation type="journal article" date="2023" name="J. Hered.">
        <title>Chromosome-level genome of the wood stork (Mycteria americana) provides insight into avian chromosome evolution.</title>
        <authorList>
            <person name="Flamio R. Jr."/>
            <person name="Ramstad K.M."/>
        </authorList>
    </citation>
    <scope>NUCLEOTIDE SEQUENCE [LARGE SCALE GENOMIC DNA]</scope>
    <source>
        <strain evidence="1">JAX WOST 10</strain>
    </source>
</reference>